<dbReference type="CDD" id="cd06986">
    <property type="entry name" value="cupin_MmsR-like_N"/>
    <property type="match status" value="1"/>
</dbReference>
<comment type="caution">
    <text evidence="5">The sequence shown here is derived from an EMBL/GenBank/DDBJ whole genome shotgun (WGS) entry which is preliminary data.</text>
</comment>
<dbReference type="RefSeq" id="WP_191768256.1">
    <property type="nucleotide sequence ID" value="NZ_JACSRA010000011.1"/>
</dbReference>
<dbReference type="Proteomes" id="UP000627781">
    <property type="component" value="Unassembled WGS sequence"/>
</dbReference>
<dbReference type="InterPro" id="IPR018060">
    <property type="entry name" value="HTH_AraC"/>
</dbReference>
<dbReference type="InterPro" id="IPR020449">
    <property type="entry name" value="Tscrpt_reg_AraC-type_HTH"/>
</dbReference>
<evidence type="ECO:0000256" key="1">
    <source>
        <dbReference type="ARBA" id="ARBA00023015"/>
    </source>
</evidence>
<keyword evidence="2" id="KW-0238">DNA-binding</keyword>
<evidence type="ECO:0000256" key="3">
    <source>
        <dbReference type="ARBA" id="ARBA00023163"/>
    </source>
</evidence>
<gene>
    <name evidence="5" type="ORF">H9661_08560</name>
</gene>
<keyword evidence="1" id="KW-0805">Transcription regulation</keyword>
<protein>
    <submittedName>
        <fullName evidence="5">AraC family transcriptional regulator</fullName>
    </submittedName>
</protein>
<dbReference type="EMBL" id="JACSRA010000011">
    <property type="protein sequence ID" value="MBD7911405.1"/>
    <property type="molecule type" value="Genomic_DNA"/>
</dbReference>
<evidence type="ECO:0000313" key="5">
    <source>
        <dbReference type="EMBL" id="MBD7911405.1"/>
    </source>
</evidence>
<sequence length="283" mass="33136">MNVYYLENTNRDFNDIYLCYCGLEQCKPSHSFGPAIRPNYLIHYVLSGQGYYYVGSKKYTIKKNQGFLICPNVITFYQADEKDPWQYLWIGIDGNKVNLYLKSAGLDRDNLIFNYDKDDSLKEYIIEILKHHTQSSSNAFKIQGLLNLFFSKLTENNKDINPLRKERNTNEYINKAIIFIQNNYHNPIKVSDIAKFLCLNRSYLTSIFQNNLNMSPQKFLMEFRIIKAAELLYNTDLPISNIAFSCGYSDPLAFSKAFKKIKGVSPRKYRATKQEHMEKYLLD</sequence>
<dbReference type="Pfam" id="PF02311">
    <property type="entry name" value="AraC_binding"/>
    <property type="match status" value="1"/>
</dbReference>
<dbReference type="InterPro" id="IPR009057">
    <property type="entry name" value="Homeodomain-like_sf"/>
</dbReference>
<dbReference type="PANTHER" id="PTHR43280">
    <property type="entry name" value="ARAC-FAMILY TRANSCRIPTIONAL REGULATOR"/>
    <property type="match status" value="1"/>
</dbReference>
<accession>A0ABR8PTB0</accession>
<dbReference type="SMART" id="SM00342">
    <property type="entry name" value="HTH_ARAC"/>
    <property type="match status" value="1"/>
</dbReference>
<feature type="domain" description="HTH araC/xylS-type" evidence="4">
    <location>
        <begin position="174"/>
        <end position="272"/>
    </location>
</feature>
<reference evidence="5 6" key="1">
    <citation type="submission" date="2020-08" db="EMBL/GenBank/DDBJ databases">
        <title>A Genomic Blueprint of the Chicken Gut Microbiome.</title>
        <authorList>
            <person name="Gilroy R."/>
            <person name="Ravi A."/>
            <person name="Getino M."/>
            <person name="Pursley I."/>
            <person name="Horton D.L."/>
            <person name="Alikhan N.-F."/>
            <person name="Baker D."/>
            <person name="Gharbi K."/>
            <person name="Hall N."/>
            <person name="Watson M."/>
            <person name="Adriaenssens E.M."/>
            <person name="Foster-Nyarko E."/>
            <person name="Jarju S."/>
            <person name="Secka A."/>
            <person name="Antonio M."/>
            <person name="Oren A."/>
            <person name="Chaudhuri R."/>
            <person name="La Ragione R.M."/>
            <person name="Hildebrand F."/>
            <person name="Pallen M.J."/>
        </authorList>
    </citation>
    <scope>NUCLEOTIDE SEQUENCE [LARGE SCALE GENOMIC DNA]</scope>
    <source>
        <strain evidence="5 6">Sa3CVN1</strain>
    </source>
</reference>
<keyword evidence="6" id="KW-1185">Reference proteome</keyword>
<dbReference type="InterPro" id="IPR018062">
    <property type="entry name" value="HTH_AraC-typ_CS"/>
</dbReference>
<dbReference type="Gene3D" id="2.60.120.280">
    <property type="entry name" value="Regulatory protein AraC"/>
    <property type="match status" value="1"/>
</dbReference>
<dbReference type="PROSITE" id="PS00041">
    <property type="entry name" value="HTH_ARAC_FAMILY_1"/>
    <property type="match status" value="1"/>
</dbReference>
<dbReference type="PROSITE" id="PS01124">
    <property type="entry name" value="HTH_ARAC_FAMILY_2"/>
    <property type="match status" value="1"/>
</dbReference>
<proteinExistence type="predicted"/>
<organism evidence="5 6">
    <name type="scientific">Clostridium cibarium</name>
    <dbReference type="NCBI Taxonomy" id="2762247"/>
    <lineage>
        <taxon>Bacteria</taxon>
        <taxon>Bacillati</taxon>
        <taxon>Bacillota</taxon>
        <taxon>Clostridia</taxon>
        <taxon>Eubacteriales</taxon>
        <taxon>Clostridiaceae</taxon>
        <taxon>Clostridium</taxon>
    </lineage>
</organism>
<name>A0ABR8PTB0_9CLOT</name>
<dbReference type="InterPro" id="IPR003313">
    <property type="entry name" value="AraC-bd"/>
</dbReference>
<evidence type="ECO:0000256" key="2">
    <source>
        <dbReference type="ARBA" id="ARBA00023125"/>
    </source>
</evidence>
<dbReference type="PRINTS" id="PR00032">
    <property type="entry name" value="HTHARAC"/>
</dbReference>
<dbReference type="PANTHER" id="PTHR43280:SF30">
    <property type="entry name" value="MMSAB OPERON REGULATORY PROTEIN"/>
    <property type="match status" value="1"/>
</dbReference>
<keyword evidence="3" id="KW-0804">Transcription</keyword>
<dbReference type="Pfam" id="PF12833">
    <property type="entry name" value="HTH_18"/>
    <property type="match status" value="1"/>
</dbReference>
<dbReference type="SUPFAM" id="SSF51215">
    <property type="entry name" value="Regulatory protein AraC"/>
    <property type="match status" value="1"/>
</dbReference>
<evidence type="ECO:0000313" key="6">
    <source>
        <dbReference type="Proteomes" id="UP000627781"/>
    </source>
</evidence>
<dbReference type="Gene3D" id="1.10.10.60">
    <property type="entry name" value="Homeodomain-like"/>
    <property type="match status" value="2"/>
</dbReference>
<evidence type="ECO:0000259" key="4">
    <source>
        <dbReference type="PROSITE" id="PS01124"/>
    </source>
</evidence>
<dbReference type="InterPro" id="IPR037923">
    <property type="entry name" value="HTH-like"/>
</dbReference>
<dbReference type="SUPFAM" id="SSF46689">
    <property type="entry name" value="Homeodomain-like"/>
    <property type="match status" value="2"/>
</dbReference>